<evidence type="ECO:0000256" key="1">
    <source>
        <dbReference type="SAM" id="Phobius"/>
    </source>
</evidence>
<proteinExistence type="predicted"/>
<dbReference type="EMBL" id="BMKM01000004">
    <property type="protein sequence ID" value="GGE22287.1"/>
    <property type="molecule type" value="Genomic_DNA"/>
</dbReference>
<keyword evidence="1" id="KW-0472">Membrane</keyword>
<name>A0A8H9FZZ3_9SPHI</name>
<evidence type="ECO:0000313" key="3">
    <source>
        <dbReference type="Proteomes" id="UP000614460"/>
    </source>
</evidence>
<gene>
    <name evidence="2" type="ORF">GCM10011516_19960</name>
</gene>
<accession>A0A8H9FZZ3</accession>
<protein>
    <submittedName>
        <fullName evidence="2">Cytochrome c</fullName>
    </submittedName>
</protein>
<dbReference type="Proteomes" id="UP000614460">
    <property type="component" value="Unassembled WGS sequence"/>
</dbReference>
<keyword evidence="1" id="KW-0812">Transmembrane</keyword>
<sequence length="137" mass="15568">MSQKSKIFIFIDDENIPIAETYSPVNFELDTHKLADGKHQLRIVSKDPEGKEGIRIIPFEVRNGPAIEITGIRENAVLDDRVPIMINAYGKGNSETFLIDGSETPQGIPWWVWIIMIVFIGWAMYYVFMFLHLPSGG</sequence>
<keyword evidence="3" id="KW-1185">Reference proteome</keyword>
<feature type="transmembrane region" description="Helical" evidence="1">
    <location>
        <begin position="110"/>
        <end position="131"/>
    </location>
</feature>
<dbReference type="AlphaFoldDB" id="A0A8H9FZZ3"/>
<dbReference type="RefSeq" id="WP_094255181.1">
    <property type="nucleotide sequence ID" value="NZ_BMKM01000004.1"/>
</dbReference>
<comment type="caution">
    <text evidence="2">The sequence shown here is derived from an EMBL/GenBank/DDBJ whole genome shotgun (WGS) entry which is preliminary data.</text>
</comment>
<evidence type="ECO:0000313" key="2">
    <source>
        <dbReference type="EMBL" id="GGE22287.1"/>
    </source>
</evidence>
<keyword evidence="1" id="KW-1133">Transmembrane helix</keyword>
<reference evidence="2" key="1">
    <citation type="journal article" date="2014" name="Int. J. Syst. Evol. Microbiol.">
        <title>Complete genome sequence of Corynebacterium casei LMG S-19264T (=DSM 44701T), isolated from a smear-ripened cheese.</title>
        <authorList>
            <consortium name="US DOE Joint Genome Institute (JGI-PGF)"/>
            <person name="Walter F."/>
            <person name="Albersmeier A."/>
            <person name="Kalinowski J."/>
            <person name="Ruckert C."/>
        </authorList>
    </citation>
    <scope>NUCLEOTIDE SEQUENCE</scope>
    <source>
        <strain evidence="2">CGMCC 1.15966</strain>
    </source>
</reference>
<organism evidence="2 3">
    <name type="scientific">Sphingobacterium cellulitidis</name>
    <dbReference type="NCBI Taxonomy" id="1768011"/>
    <lineage>
        <taxon>Bacteria</taxon>
        <taxon>Pseudomonadati</taxon>
        <taxon>Bacteroidota</taxon>
        <taxon>Sphingobacteriia</taxon>
        <taxon>Sphingobacteriales</taxon>
        <taxon>Sphingobacteriaceae</taxon>
        <taxon>Sphingobacterium</taxon>
    </lineage>
</organism>
<reference evidence="2" key="2">
    <citation type="submission" date="2020-09" db="EMBL/GenBank/DDBJ databases">
        <authorList>
            <person name="Sun Q."/>
            <person name="Zhou Y."/>
        </authorList>
    </citation>
    <scope>NUCLEOTIDE SEQUENCE</scope>
    <source>
        <strain evidence="2">CGMCC 1.15966</strain>
    </source>
</reference>